<evidence type="ECO:0000313" key="1">
    <source>
        <dbReference type="EMBL" id="MDR6781814.1"/>
    </source>
</evidence>
<evidence type="ECO:0000313" key="2">
    <source>
        <dbReference type="Proteomes" id="UP001246858"/>
    </source>
</evidence>
<accession>A0ACC6KRM5</accession>
<protein>
    <submittedName>
        <fullName evidence="1">Uncharacterized protein</fullName>
    </submittedName>
</protein>
<comment type="caution">
    <text evidence="1">The sequence shown here is derived from an EMBL/GenBank/DDBJ whole genome shotgun (WGS) entry which is preliminary data.</text>
</comment>
<dbReference type="Proteomes" id="UP001246858">
    <property type="component" value="Unassembled WGS sequence"/>
</dbReference>
<dbReference type="EMBL" id="JAVDTF010000001">
    <property type="protein sequence ID" value="MDR6781814.1"/>
    <property type="molecule type" value="Genomic_DNA"/>
</dbReference>
<sequence length="67" mass="7944">MKRIDAFFTATAVREVKTENLNRKKKVSVFFLFGFFARSKMLIWFIIRLVTHNYASYISAIFVSLIF</sequence>
<gene>
    <name evidence="1" type="ORF">J2X78_000366</name>
</gene>
<name>A0ACC6KRM5_9SPHI</name>
<reference evidence="1" key="1">
    <citation type="submission" date="2023-07" db="EMBL/GenBank/DDBJ databases">
        <title>Sorghum-associated microbial communities from plants grown in Nebraska, USA.</title>
        <authorList>
            <person name="Schachtman D."/>
        </authorList>
    </citation>
    <scope>NUCLEOTIDE SEQUENCE</scope>
    <source>
        <strain evidence="1">2697</strain>
    </source>
</reference>
<keyword evidence="2" id="KW-1185">Reference proteome</keyword>
<organism evidence="1 2">
    <name type="scientific">Pedobacter africanus</name>
    <dbReference type="NCBI Taxonomy" id="151894"/>
    <lineage>
        <taxon>Bacteria</taxon>
        <taxon>Pseudomonadati</taxon>
        <taxon>Bacteroidota</taxon>
        <taxon>Sphingobacteriia</taxon>
        <taxon>Sphingobacteriales</taxon>
        <taxon>Sphingobacteriaceae</taxon>
        <taxon>Pedobacter</taxon>
    </lineage>
</organism>
<proteinExistence type="predicted"/>